<protein>
    <recommendedName>
        <fullName evidence="3">Helix-turn-helix domain-containing protein</fullName>
    </recommendedName>
</protein>
<organism evidence="1 2">
    <name type="scientific">Agromyces larvae</name>
    <dbReference type="NCBI Taxonomy" id="2929802"/>
    <lineage>
        <taxon>Bacteria</taxon>
        <taxon>Bacillati</taxon>
        <taxon>Actinomycetota</taxon>
        <taxon>Actinomycetes</taxon>
        <taxon>Micrococcales</taxon>
        <taxon>Microbacteriaceae</taxon>
        <taxon>Agromyces</taxon>
    </lineage>
</organism>
<evidence type="ECO:0000313" key="1">
    <source>
        <dbReference type="EMBL" id="UOE45909.1"/>
    </source>
</evidence>
<name>A0ABY4C3X5_9MICO</name>
<dbReference type="RefSeq" id="WP_243558630.1">
    <property type="nucleotide sequence ID" value="NZ_CP094528.1"/>
</dbReference>
<evidence type="ECO:0000313" key="2">
    <source>
        <dbReference type="Proteomes" id="UP000832097"/>
    </source>
</evidence>
<gene>
    <name evidence="1" type="ORF">MTO99_09260</name>
</gene>
<dbReference type="Proteomes" id="UP000832097">
    <property type="component" value="Chromosome"/>
</dbReference>
<reference evidence="1 2" key="1">
    <citation type="submission" date="2022-03" db="EMBL/GenBank/DDBJ databases">
        <title>Mucilaginibacter sp. isolated from the gut of Protaetia brevitarsis seulensis larvae.</title>
        <authorList>
            <person name="Won M."/>
            <person name="Kim S.-J."/>
            <person name="Kwon S.-W."/>
        </authorList>
    </citation>
    <scope>NUCLEOTIDE SEQUENCE [LARGE SCALE GENOMIC DNA]</scope>
    <source>
        <strain evidence="1 2">CFWR-12</strain>
    </source>
</reference>
<dbReference type="EMBL" id="CP094528">
    <property type="protein sequence ID" value="UOE45909.1"/>
    <property type="molecule type" value="Genomic_DNA"/>
</dbReference>
<sequence>MIEVVKEAARAYAHRDELNAEEKTDAARSLGKRGVWSIRQIAGIVGLPAWTVAREVQAKADRTGGKFSPESLQHLVAALSTPHREAMWAAVLRAEAAGTGVAMLARLTGLPLATVKWRVKRGPVA</sequence>
<accession>A0ABY4C3X5</accession>
<evidence type="ECO:0008006" key="3">
    <source>
        <dbReference type="Google" id="ProtNLM"/>
    </source>
</evidence>
<keyword evidence="2" id="KW-1185">Reference proteome</keyword>
<proteinExistence type="predicted"/>